<dbReference type="InterPro" id="IPR003848">
    <property type="entry name" value="DUF218"/>
</dbReference>
<evidence type="ECO:0000259" key="2">
    <source>
        <dbReference type="Pfam" id="PF02698"/>
    </source>
</evidence>
<dbReference type="Proteomes" id="UP000198850">
    <property type="component" value="Unassembled WGS sequence"/>
</dbReference>
<feature type="domain" description="DUF218" evidence="2">
    <location>
        <begin position="256"/>
        <end position="365"/>
    </location>
</feature>
<dbReference type="OrthoDB" id="1092058at2"/>
<organism evidence="3 4">
    <name type="scientific">Pedobacter hartonius</name>
    <dbReference type="NCBI Taxonomy" id="425514"/>
    <lineage>
        <taxon>Bacteria</taxon>
        <taxon>Pseudomonadati</taxon>
        <taxon>Bacteroidota</taxon>
        <taxon>Sphingobacteriia</taxon>
        <taxon>Sphingobacteriales</taxon>
        <taxon>Sphingobacteriaceae</taxon>
        <taxon>Pedobacter</taxon>
    </lineage>
</organism>
<dbReference type="STRING" id="425514.SAMN05443550_10575"/>
<dbReference type="Gene3D" id="3.40.50.620">
    <property type="entry name" value="HUPs"/>
    <property type="match status" value="1"/>
</dbReference>
<dbReference type="CDD" id="cd06259">
    <property type="entry name" value="YdcF-like"/>
    <property type="match status" value="1"/>
</dbReference>
<dbReference type="EMBL" id="FNRA01000005">
    <property type="protein sequence ID" value="SEA75419.1"/>
    <property type="molecule type" value="Genomic_DNA"/>
</dbReference>
<keyword evidence="4" id="KW-1185">Reference proteome</keyword>
<evidence type="ECO:0000313" key="4">
    <source>
        <dbReference type="Proteomes" id="UP000198850"/>
    </source>
</evidence>
<feature type="chain" id="PRO_5011507762" evidence="1">
    <location>
        <begin position="20"/>
        <end position="418"/>
    </location>
</feature>
<keyword evidence="1" id="KW-0732">Signal</keyword>
<gene>
    <name evidence="3" type="ORF">SAMN05443550_10575</name>
</gene>
<accession>A0A1H4DSE3</accession>
<dbReference type="RefSeq" id="WP_090556587.1">
    <property type="nucleotide sequence ID" value="NZ_FNRA01000005.1"/>
</dbReference>
<dbReference type="AlphaFoldDB" id="A0A1H4DSE3"/>
<name>A0A1H4DSE3_9SPHI</name>
<sequence length="418" mass="46945">MNKVFLFTALLFLSVHGFAQKSQPDPKYKLISGGNYVQSKNYYLLTLFNQVPELKKMLVSDPVLSKIGSGKQAGFADAVKSCGKDVGCYIRAAKFTDEEIRNVGARLGELYRADNELGKLVANHLIPSGCYSLYAEMSGREMLTRVWEQDAKAVNYTISVYAEGQKPNYAQIDSISFNVRDKSYPELMALNTGLSAAEAKKEGLFFSPSLIFALHSLEMNERNRAADEEPLAETVNKVAYDYSKKIKWEQYRYTLILVPGAGPEERDTELSAGGMLRCRLAALQYQDGLAPYIMVSGGCVHPFKTKYNEALEMKKFMVGVLHIPEHAILVEPHARHTTTNLRNCARLIFRYGFPMDKPFLTSTAASQSYYITDIVPGRSKKELGYLPYRNGKRFSDTEAEIYPLAVSLQIDFDEPMDP</sequence>
<evidence type="ECO:0000313" key="3">
    <source>
        <dbReference type="EMBL" id="SEA75419.1"/>
    </source>
</evidence>
<reference evidence="3 4" key="1">
    <citation type="submission" date="2016-10" db="EMBL/GenBank/DDBJ databases">
        <authorList>
            <person name="de Groot N.N."/>
        </authorList>
    </citation>
    <scope>NUCLEOTIDE SEQUENCE [LARGE SCALE GENOMIC DNA]</scope>
    <source>
        <strain evidence="3 4">DSM 19033</strain>
    </source>
</reference>
<dbReference type="InterPro" id="IPR014729">
    <property type="entry name" value="Rossmann-like_a/b/a_fold"/>
</dbReference>
<proteinExistence type="predicted"/>
<evidence type="ECO:0000256" key="1">
    <source>
        <dbReference type="SAM" id="SignalP"/>
    </source>
</evidence>
<protein>
    <submittedName>
        <fullName evidence="3">DUF218 domain-containing protein</fullName>
    </submittedName>
</protein>
<dbReference type="Pfam" id="PF02698">
    <property type="entry name" value="DUF218"/>
    <property type="match status" value="1"/>
</dbReference>
<feature type="signal peptide" evidence="1">
    <location>
        <begin position="1"/>
        <end position="19"/>
    </location>
</feature>